<reference evidence="3" key="1">
    <citation type="journal article" date="2014" name="Gene">
        <title>Genome-guided analysis of transformation efficiency and carbon dioxide assimilation by Moorella thermoacetica Y72.</title>
        <authorList>
            <person name="Tsukahara K."/>
            <person name="Kita A."/>
            <person name="Nakashimada Y."/>
            <person name="Hoshino T."/>
            <person name="Murakami K."/>
        </authorList>
    </citation>
    <scope>NUCLEOTIDE SEQUENCE [LARGE SCALE GENOMIC DNA]</scope>
    <source>
        <strain evidence="3">Y72</strain>
    </source>
</reference>
<feature type="domain" description="Dihydroprymidine dehydrogenase" evidence="2">
    <location>
        <begin position="18"/>
        <end position="127"/>
    </location>
</feature>
<dbReference type="GO" id="GO:0016491">
    <property type="term" value="F:oxidoreductase activity"/>
    <property type="evidence" value="ECO:0007669"/>
    <property type="project" value="InterPro"/>
</dbReference>
<dbReference type="SUPFAM" id="SSF51971">
    <property type="entry name" value="Nucleotide-binding domain"/>
    <property type="match status" value="1"/>
</dbReference>
<evidence type="ECO:0000259" key="2">
    <source>
        <dbReference type="Pfam" id="PF14691"/>
    </source>
</evidence>
<dbReference type="RefSeq" id="WP_011393026.1">
    <property type="nucleotide sequence ID" value="NZ_DF238840.1"/>
</dbReference>
<gene>
    <name evidence="3" type="ORF">MTY_2644</name>
</gene>
<dbReference type="Gene3D" id="1.10.1060.10">
    <property type="entry name" value="Alpha-helical ferredoxin"/>
    <property type="match status" value="1"/>
</dbReference>
<dbReference type="InterPro" id="IPR036188">
    <property type="entry name" value="FAD/NAD-bd_sf"/>
</dbReference>
<dbReference type="InterPro" id="IPR023753">
    <property type="entry name" value="FAD/NAD-binding_dom"/>
</dbReference>
<dbReference type="InterPro" id="IPR009051">
    <property type="entry name" value="Helical_ferredxn"/>
</dbReference>
<organism evidence="3">
    <name type="scientific">Moorella thermoacetica Y72</name>
    <dbReference type="NCBI Taxonomy" id="1325331"/>
    <lineage>
        <taxon>Bacteria</taxon>
        <taxon>Bacillati</taxon>
        <taxon>Bacillota</taxon>
        <taxon>Clostridia</taxon>
        <taxon>Neomoorellales</taxon>
        <taxon>Neomoorellaceae</taxon>
        <taxon>Neomoorella</taxon>
    </lineage>
</organism>
<dbReference type="PRINTS" id="PR00419">
    <property type="entry name" value="ADXRDTASE"/>
</dbReference>
<dbReference type="InterPro" id="IPR028261">
    <property type="entry name" value="DPD_II"/>
</dbReference>
<dbReference type="NCBIfam" id="TIGR01316">
    <property type="entry name" value="gltA"/>
    <property type="match status" value="1"/>
</dbReference>
<evidence type="ECO:0000313" key="3">
    <source>
        <dbReference type="EMBL" id="GAF27303.1"/>
    </source>
</evidence>
<proteinExistence type="predicted"/>
<dbReference type="EMBL" id="DF238840">
    <property type="protein sequence ID" value="GAF27303.1"/>
    <property type="molecule type" value="Genomic_DNA"/>
</dbReference>
<dbReference type="Pfam" id="PF14691">
    <property type="entry name" value="Fer4_20"/>
    <property type="match status" value="1"/>
</dbReference>
<dbReference type="Gene3D" id="3.50.50.60">
    <property type="entry name" value="FAD/NAD(P)-binding domain"/>
    <property type="match status" value="1"/>
</dbReference>
<sequence>MPLIPKKTPMPSQEPRERIHNFNEVAQGYTREMALAEAQRCLQCKKAPCRQGCPVEVDIPAFIARLKEQDFDGAIAKIKEKNNLPAICGRVCPQENQCEKFCTLGKKHEPVAIGRLERFLADYQLAKGETASSEKAPPSGYKVAVIGSGPAGLTAAADLARMGHQVTVFEALHVPGGVLMYGIPEFRLPKRIVQQEIDTIRRLGVEIRTNAVVGKLTTVDELLENGYDAVFIGTGAGLPHFMGIPGENLLGVYSANEFLTRTNLMKAYLFPRYATPIKVGKRVAVIGAGNVAMDAARTALRLGAEESYIVYRRSAAEMPARKEEVEHAEEEGVQFRLLTSPVRIHGNDQGVVTGMTCQRFELGEPDASGRRRPVPIPGSEYDMAVDTVVIAIGQGPNPLVLRTTPGLKLTSKGTIAADEATGATSRKGVFAGGDIVTGAATVILAMGAGKAAARAIDAYLREK</sequence>
<dbReference type="InterPro" id="IPR006004">
    <property type="entry name" value="SudA-like"/>
</dbReference>
<dbReference type="Gene3D" id="3.40.50.720">
    <property type="entry name" value="NAD(P)-binding Rossmann-like Domain"/>
    <property type="match status" value="1"/>
</dbReference>
<name>A0A0S6UDZ7_NEOTH</name>
<protein>
    <submittedName>
        <fullName evidence="3">NADPH-dependent glutamate synthase beta chain and related oxidoreductases</fullName>
    </submittedName>
</protein>
<dbReference type="Pfam" id="PF07992">
    <property type="entry name" value="Pyr_redox_2"/>
    <property type="match status" value="1"/>
</dbReference>
<accession>A0A0S6UDZ7</accession>
<dbReference type="PANTHER" id="PTHR42783:SF3">
    <property type="entry name" value="GLUTAMATE SYNTHASE [NADPH] SMALL CHAIN-RELATED"/>
    <property type="match status" value="1"/>
</dbReference>
<dbReference type="SMR" id="A0A0S6UDZ7"/>
<dbReference type="GeneID" id="45617559"/>
<dbReference type="GO" id="GO:0051536">
    <property type="term" value="F:iron-sulfur cluster binding"/>
    <property type="evidence" value="ECO:0007669"/>
    <property type="project" value="InterPro"/>
</dbReference>
<dbReference type="PANTHER" id="PTHR42783">
    <property type="entry name" value="GLUTAMATE SYNTHASE [NADPH] SMALL CHAIN"/>
    <property type="match status" value="1"/>
</dbReference>
<dbReference type="SUPFAM" id="SSF46548">
    <property type="entry name" value="alpha-helical ferredoxin"/>
    <property type="match status" value="1"/>
</dbReference>
<dbReference type="Proteomes" id="UP000063718">
    <property type="component" value="Unassembled WGS sequence"/>
</dbReference>
<feature type="domain" description="FAD/NAD(P)-binding" evidence="1">
    <location>
        <begin position="141"/>
        <end position="449"/>
    </location>
</feature>
<dbReference type="AlphaFoldDB" id="A0A0S6UDZ7"/>
<evidence type="ECO:0000259" key="1">
    <source>
        <dbReference type="Pfam" id="PF07992"/>
    </source>
</evidence>